<dbReference type="AlphaFoldDB" id="C5BIN5"/>
<dbReference type="SUPFAM" id="SSF51197">
    <property type="entry name" value="Clavaminate synthase-like"/>
    <property type="match status" value="1"/>
</dbReference>
<name>C5BIN5_TERTT</name>
<dbReference type="Pfam" id="PF13621">
    <property type="entry name" value="Cupin_8"/>
    <property type="match status" value="1"/>
</dbReference>
<dbReference type="InterPro" id="IPR003347">
    <property type="entry name" value="JmjC_dom"/>
</dbReference>
<sequence>MSTAIELSDVFSPQPWGTIETRYDLNATLFNEYYLRRGIPVIVKNFLRNFDGVENWGFEYLQKKLSGMDLPLKRFMADGRIEVEHQAADEYIASLLLYEENRHLAGNTLEKPAYCHDIPLFCMAEHLIDDVRNIPAGFFPSWYQSAWWRYAQFFMSCTGSCTPLHFDTLLTHNLFFQVKGQKEFVLLPFSESKRCYRRDWRWFDVDPLDVDYNAYPEYQESSATRVIVEAGDLLFMPAGTLHHVVTREASISFNVDFHTKSSVLKSFAAMPMGMPAKNVFYNFLVFLGVFGQIPEKQLFRYYRSYLNYIS</sequence>
<dbReference type="PANTHER" id="PTHR12461">
    <property type="entry name" value="HYPOXIA-INDUCIBLE FACTOR 1 ALPHA INHIBITOR-RELATED"/>
    <property type="match status" value="1"/>
</dbReference>
<dbReference type="Gene3D" id="2.60.120.650">
    <property type="entry name" value="Cupin"/>
    <property type="match status" value="1"/>
</dbReference>
<dbReference type="KEGG" id="ttu:TERTU_2007"/>
<dbReference type="HOGENOM" id="CLU_016785_3_3_6"/>
<dbReference type="PROSITE" id="PS51184">
    <property type="entry name" value="JMJC"/>
    <property type="match status" value="1"/>
</dbReference>
<dbReference type="eggNOG" id="COG2850">
    <property type="taxonomic scope" value="Bacteria"/>
</dbReference>
<dbReference type="SMART" id="SM00558">
    <property type="entry name" value="JmjC"/>
    <property type="match status" value="1"/>
</dbReference>
<feature type="domain" description="JmjC" evidence="1">
    <location>
        <begin position="123"/>
        <end position="274"/>
    </location>
</feature>
<dbReference type="EMBL" id="CP001614">
    <property type="protein sequence ID" value="ACR12038.1"/>
    <property type="molecule type" value="Genomic_DNA"/>
</dbReference>
<dbReference type="STRING" id="377629.TERTU_2007"/>
<organism evidence="2 3">
    <name type="scientific">Teredinibacter turnerae (strain ATCC 39867 / T7901)</name>
    <dbReference type="NCBI Taxonomy" id="377629"/>
    <lineage>
        <taxon>Bacteria</taxon>
        <taxon>Pseudomonadati</taxon>
        <taxon>Pseudomonadota</taxon>
        <taxon>Gammaproteobacteria</taxon>
        <taxon>Cellvibrionales</taxon>
        <taxon>Cellvibrionaceae</taxon>
        <taxon>Teredinibacter</taxon>
    </lineage>
</organism>
<dbReference type="InterPro" id="IPR041667">
    <property type="entry name" value="Cupin_8"/>
</dbReference>
<accession>C5BIN5</accession>
<evidence type="ECO:0000259" key="1">
    <source>
        <dbReference type="PROSITE" id="PS51184"/>
    </source>
</evidence>
<dbReference type="Proteomes" id="UP000009080">
    <property type="component" value="Chromosome"/>
</dbReference>
<keyword evidence="3" id="KW-1185">Reference proteome</keyword>
<dbReference type="OrthoDB" id="479699at2"/>
<dbReference type="PANTHER" id="PTHR12461:SF105">
    <property type="entry name" value="HYPOXIA-INDUCIBLE FACTOR 1-ALPHA INHIBITOR"/>
    <property type="match status" value="1"/>
</dbReference>
<evidence type="ECO:0000313" key="3">
    <source>
        <dbReference type="Proteomes" id="UP000009080"/>
    </source>
</evidence>
<evidence type="ECO:0000313" key="2">
    <source>
        <dbReference type="EMBL" id="ACR12038.1"/>
    </source>
</evidence>
<proteinExistence type="predicted"/>
<protein>
    <submittedName>
        <fullName evidence="2">JmjC domain protein</fullName>
    </submittedName>
</protein>
<dbReference type="RefSeq" id="WP_015818150.1">
    <property type="nucleotide sequence ID" value="NC_012997.1"/>
</dbReference>
<gene>
    <name evidence="2" type="ordered locus">TERTU_2007</name>
</gene>
<reference evidence="2 3" key="1">
    <citation type="journal article" date="2009" name="PLoS ONE">
        <title>The complete genome of Teredinibacter turnerae T7901: an intracellular endosymbiont of marine wood-boring bivalves (shipworms).</title>
        <authorList>
            <person name="Yang J.C."/>
            <person name="Madupu R."/>
            <person name="Durkin A.S."/>
            <person name="Ekborg N.A."/>
            <person name="Pedamallu C.S."/>
            <person name="Hostetler J.B."/>
            <person name="Radune D."/>
            <person name="Toms B.S."/>
            <person name="Henrissat B."/>
            <person name="Coutinho P.M."/>
            <person name="Schwarz S."/>
            <person name="Field L."/>
            <person name="Trindade-Silva A.E."/>
            <person name="Soares C.A.G."/>
            <person name="Elshahawi S."/>
            <person name="Hanora A."/>
            <person name="Schmidt E.W."/>
            <person name="Haygood M.G."/>
            <person name="Posfai J."/>
            <person name="Benner J."/>
            <person name="Madinger C."/>
            <person name="Nove J."/>
            <person name="Anton B."/>
            <person name="Chaudhary K."/>
            <person name="Foster J."/>
            <person name="Holman A."/>
            <person name="Kumar S."/>
            <person name="Lessard P.A."/>
            <person name="Luyten Y.A."/>
            <person name="Slatko B."/>
            <person name="Wood N."/>
            <person name="Wu B."/>
            <person name="Teplitski M."/>
            <person name="Mougous J.D."/>
            <person name="Ward N."/>
            <person name="Eisen J.A."/>
            <person name="Badger J.H."/>
            <person name="Distel D.L."/>
        </authorList>
    </citation>
    <scope>NUCLEOTIDE SEQUENCE [LARGE SCALE GENOMIC DNA]</scope>
    <source>
        <strain evidence="3">ATCC 39867 / T7901</strain>
    </source>
</reference>